<evidence type="ECO:0000256" key="7">
    <source>
        <dbReference type="ARBA" id="ARBA00022989"/>
    </source>
</evidence>
<dbReference type="GO" id="GO:0009636">
    <property type="term" value="P:response to toxic substance"/>
    <property type="evidence" value="ECO:0007669"/>
    <property type="project" value="UniProtKB-ARBA"/>
</dbReference>
<feature type="transmembrane region" description="Helical" evidence="9">
    <location>
        <begin position="530"/>
        <end position="553"/>
    </location>
</feature>
<dbReference type="FunFam" id="3.30.70.1430:FF:000001">
    <property type="entry name" value="Efflux pump membrane transporter"/>
    <property type="match status" value="1"/>
</dbReference>
<dbReference type="PRINTS" id="PR00702">
    <property type="entry name" value="ACRIFLAVINRP"/>
</dbReference>
<feature type="transmembrane region" description="Helical" evidence="9">
    <location>
        <begin position="921"/>
        <end position="944"/>
    </location>
</feature>
<dbReference type="Gene3D" id="3.30.70.1440">
    <property type="entry name" value="Multidrug efflux transporter AcrB pore domain"/>
    <property type="match status" value="1"/>
</dbReference>
<dbReference type="EMBL" id="JACRDE010000254">
    <property type="protein sequence ID" value="MBI5249699.1"/>
    <property type="molecule type" value="Genomic_DNA"/>
</dbReference>
<feature type="transmembrane region" description="Helical" evidence="9">
    <location>
        <begin position="440"/>
        <end position="465"/>
    </location>
</feature>
<dbReference type="InterPro" id="IPR001036">
    <property type="entry name" value="Acrflvin-R"/>
</dbReference>
<dbReference type="NCBIfam" id="NF000282">
    <property type="entry name" value="RND_permease_1"/>
    <property type="match status" value="1"/>
</dbReference>
<dbReference type="Pfam" id="PF00873">
    <property type="entry name" value="ACR_tran"/>
    <property type="match status" value="1"/>
</dbReference>
<dbReference type="Gene3D" id="1.20.1640.10">
    <property type="entry name" value="Multidrug efflux transporter AcrB transmembrane domain"/>
    <property type="match status" value="2"/>
</dbReference>
<evidence type="ECO:0000256" key="9">
    <source>
        <dbReference type="SAM" id="Phobius"/>
    </source>
</evidence>
<dbReference type="SUPFAM" id="SSF82866">
    <property type="entry name" value="Multidrug efflux transporter AcrB transmembrane domain"/>
    <property type="match status" value="2"/>
</dbReference>
<keyword evidence="5" id="KW-0997">Cell inner membrane</keyword>
<feature type="transmembrane region" description="Helical" evidence="9">
    <location>
        <begin position="869"/>
        <end position="888"/>
    </location>
</feature>
<keyword evidence="6 9" id="KW-0812">Transmembrane</keyword>
<evidence type="ECO:0000256" key="3">
    <source>
        <dbReference type="ARBA" id="ARBA00022448"/>
    </source>
</evidence>
<organism evidence="10 11">
    <name type="scientific">Desulfomonile tiedjei</name>
    <dbReference type="NCBI Taxonomy" id="2358"/>
    <lineage>
        <taxon>Bacteria</taxon>
        <taxon>Pseudomonadati</taxon>
        <taxon>Thermodesulfobacteriota</taxon>
        <taxon>Desulfomonilia</taxon>
        <taxon>Desulfomonilales</taxon>
        <taxon>Desulfomonilaceae</taxon>
        <taxon>Desulfomonile</taxon>
    </lineage>
</organism>
<dbReference type="Proteomes" id="UP000807825">
    <property type="component" value="Unassembled WGS sequence"/>
</dbReference>
<dbReference type="PANTHER" id="PTHR32063:SF11">
    <property type="entry name" value="CATION OR DRUG EFFLUX SYSTEM PROTEIN"/>
    <property type="match status" value="1"/>
</dbReference>
<dbReference type="GO" id="GO:0005886">
    <property type="term" value="C:plasma membrane"/>
    <property type="evidence" value="ECO:0007669"/>
    <property type="project" value="UniProtKB-SubCell"/>
</dbReference>
<dbReference type="SUPFAM" id="SSF82714">
    <property type="entry name" value="Multidrug efflux transporter AcrB TolC docking domain, DN and DC subdomains"/>
    <property type="match status" value="2"/>
</dbReference>
<feature type="transmembrane region" description="Helical" evidence="9">
    <location>
        <begin position="965"/>
        <end position="986"/>
    </location>
</feature>
<dbReference type="Gene3D" id="3.30.70.1320">
    <property type="entry name" value="Multidrug efflux transporter AcrB pore domain like"/>
    <property type="match status" value="1"/>
</dbReference>
<accession>A0A9D6V2Q9</accession>
<evidence type="ECO:0000256" key="1">
    <source>
        <dbReference type="ARBA" id="ARBA00004429"/>
    </source>
</evidence>
<evidence type="ECO:0000256" key="8">
    <source>
        <dbReference type="ARBA" id="ARBA00023136"/>
    </source>
</evidence>
<comment type="subcellular location">
    <subcellularLocation>
        <location evidence="1">Cell inner membrane</location>
        <topology evidence="1">Multi-pass membrane protein</topology>
    </subcellularLocation>
</comment>
<dbReference type="Gene3D" id="3.30.70.1430">
    <property type="entry name" value="Multidrug efflux transporter AcrB pore domain"/>
    <property type="match status" value="2"/>
</dbReference>
<evidence type="ECO:0000256" key="5">
    <source>
        <dbReference type="ARBA" id="ARBA00022519"/>
    </source>
</evidence>
<evidence type="ECO:0000256" key="6">
    <source>
        <dbReference type="ARBA" id="ARBA00022692"/>
    </source>
</evidence>
<keyword evidence="8 9" id="KW-0472">Membrane</keyword>
<protein>
    <submittedName>
        <fullName evidence="10">Multidrug efflux RND transporter permease subunit</fullName>
    </submittedName>
</protein>
<evidence type="ECO:0000313" key="11">
    <source>
        <dbReference type="Proteomes" id="UP000807825"/>
    </source>
</evidence>
<evidence type="ECO:0000313" key="10">
    <source>
        <dbReference type="EMBL" id="MBI5249699.1"/>
    </source>
</evidence>
<dbReference type="NCBIfam" id="TIGR00915">
    <property type="entry name" value="2A0602"/>
    <property type="match status" value="1"/>
</dbReference>
<dbReference type="InterPro" id="IPR004764">
    <property type="entry name" value="MdtF-like"/>
</dbReference>
<dbReference type="GO" id="GO:0042910">
    <property type="term" value="F:xenobiotic transmembrane transporter activity"/>
    <property type="evidence" value="ECO:0007669"/>
    <property type="project" value="TreeGrafter"/>
</dbReference>
<feature type="transmembrane region" description="Helical" evidence="9">
    <location>
        <begin position="342"/>
        <end position="361"/>
    </location>
</feature>
<feature type="transmembrane region" description="Helical" evidence="9">
    <location>
        <begin position="998"/>
        <end position="1024"/>
    </location>
</feature>
<dbReference type="PANTHER" id="PTHR32063">
    <property type="match status" value="1"/>
</dbReference>
<dbReference type="AlphaFoldDB" id="A0A9D6V2Q9"/>
<feature type="transmembrane region" description="Helical" evidence="9">
    <location>
        <begin position="368"/>
        <end position="388"/>
    </location>
</feature>
<comment type="similarity">
    <text evidence="2">Belongs to the resistance-nodulation-cell division (RND) (TC 2.A.6) family.</text>
</comment>
<keyword evidence="3" id="KW-0813">Transport</keyword>
<evidence type="ECO:0000256" key="4">
    <source>
        <dbReference type="ARBA" id="ARBA00022475"/>
    </source>
</evidence>
<comment type="caution">
    <text evidence="10">The sequence shown here is derived from an EMBL/GenBank/DDBJ whole genome shotgun (WGS) entry which is preliminary data.</text>
</comment>
<feature type="transmembrane region" description="Helical" evidence="9">
    <location>
        <begin position="895"/>
        <end position="915"/>
    </location>
</feature>
<sequence>MLSRFFINRPILASVISLLIMAAGGVAIFSLPISQFPEIAPPMVQVTASYPGADPKVVADTVAAPIEQQVNGVENMIYMQSTSASDGSYTLKVTFELGTDVDMATVLVQNRVNWAMASLPQDVQRQGIITKKASTSFVTVLCLYSPDGSYDDLFLTNYVTTTIKDQVSRLHGVGDVVMYPTKDYSMRVWLNPNRLQYNSLTTNDVVGALKSQNVQVAAGRLGQEPAPKGQVSDLPVNTLGRLTEVGQFEDIVVKTGKDGSIVRIRDLGKVELGAKSYDTRSYYNGAPAVTLIVYQTPGSNALDVADEVHRTMENLKKDFPKGVDYKIVYESSNFIRASIKEVVITLIEAFILVFIVVFIFLQDWRATLVPATTVPVSIVGAFAIMYMMGFSINMLTMFGLVLAIGIVVDDAIVVVENVDRNMTQYGLSPKEASIKAMEEITGAIIGITLVLMAVFIPAAFLGGIAGQLYRQFSLTIAVTTLLSAVNAMTLKPVQCSLWLRPHKGEKNAFYRAFDAVFDKITGRYTAIVSFLVRNVPIMVLIWATAIGLTYYAFTKVPTGFLPDEDDGLILLNAQLPDGASLQRTDATMKKVSDLLRSTDGIAHYSIIPGTSILDGNGPTLGSGFASLEPWDERLKKGRTKEVILAELAAKFTHIQDGIVFPFSLPPIVGLGQSAGSEMWLQDRSGAGLTRLNQAANDMLKEAYAEGQLRAFNSTFRASAPTIFADVDRVKALSLKVPLQSLFDTLQAYLGSTYVNDFNEFGRTWHVTVQADAKYRAGVDDIKKLEVRNQEGNMVPIGTMVKLDYAPGPLRIDRYNMFPAIRVIGEGADGVSSGQVMREMENLAEANLPPGTGYEWTGVAYQQQKIGGQIYFVFAMAVLVVLMILAAQYESWIDPIAVIAVVPLAVLGAVVGLALRGLDNSLYTQVGLVLLVGLSAKNAILVVEFAREKQAGGMTAIEAAVEGAKLRFRAIIMTSFAFIVGVLPLVIATGAGAASRRAVGTAVCFGMLGVTMLGVFFTPPMYVLVQKFKKRSPVPSDAPLVQHHGT</sequence>
<evidence type="ECO:0000256" key="2">
    <source>
        <dbReference type="ARBA" id="ARBA00010942"/>
    </source>
</evidence>
<dbReference type="FunFam" id="1.20.1640.10:FF:000001">
    <property type="entry name" value="Efflux pump membrane transporter"/>
    <property type="match status" value="1"/>
</dbReference>
<dbReference type="SUPFAM" id="SSF82693">
    <property type="entry name" value="Multidrug efflux transporter AcrB pore domain, PN1, PN2, PC1 and PC2 subdomains"/>
    <property type="match status" value="4"/>
</dbReference>
<keyword evidence="4" id="KW-1003">Cell membrane</keyword>
<feature type="transmembrane region" description="Helical" evidence="9">
    <location>
        <begin position="12"/>
        <end position="33"/>
    </location>
</feature>
<dbReference type="GO" id="GO:0015562">
    <property type="term" value="F:efflux transmembrane transporter activity"/>
    <property type="evidence" value="ECO:0007669"/>
    <property type="project" value="InterPro"/>
</dbReference>
<dbReference type="InterPro" id="IPR027463">
    <property type="entry name" value="AcrB_DN_DC_subdom"/>
</dbReference>
<reference evidence="10" key="1">
    <citation type="submission" date="2020-07" db="EMBL/GenBank/DDBJ databases">
        <title>Huge and variable diversity of episymbiotic CPR bacteria and DPANN archaea in groundwater ecosystems.</title>
        <authorList>
            <person name="He C.Y."/>
            <person name="Keren R."/>
            <person name="Whittaker M."/>
            <person name="Farag I.F."/>
            <person name="Doudna J."/>
            <person name="Cate J.H.D."/>
            <person name="Banfield J.F."/>
        </authorList>
    </citation>
    <scope>NUCLEOTIDE SEQUENCE</scope>
    <source>
        <strain evidence="10">NC_groundwater_1664_Pr3_B-0.1um_52_9</strain>
    </source>
</reference>
<feature type="transmembrane region" description="Helical" evidence="9">
    <location>
        <begin position="394"/>
        <end position="415"/>
    </location>
</feature>
<gene>
    <name evidence="10" type="ORF">HY912_09405</name>
</gene>
<dbReference type="Gene3D" id="3.30.2090.10">
    <property type="entry name" value="Multidrug efflux transporter AcrB TolC docking domain, DN and DC subdomains"/>
    <property type="match status" value="2"/>
</dbReference>
<feature type="transmembrane region" description="Helical" evidence="9">
    <location>
        <begin position="471"/>
        <end position="490"/>
    </location>
</feature>
<keyword evidence="7 9" id="KW-1133">Transmembrane helix</keyword>
<proteinExistence type="inferred from homology"/>
<name>A0A9D6V2Q9_9BACT</name>